<sequence>MIAKLKKTALGKAIYRLSRARLGAPLQMLSRAVQHEALQLEHLKSAHRSHNQRQIDILAHFEAQIASSQPGKVPRASEQNT</sequence>
<organism evidence="1 2">
    <name type="scientific">Tritonibacter multivorans</name>
    <dbReference type="NCBI Taxonomy" id="928856"/>
    <lineage>
        <taxon>Bacteria</taxon>
        <taxon>Pseudomonadati</taxon>
        <taxon>Pseudomonadota</taxon>
        <taxon>Alphaproteobacteria</taxon>
        <taxon>Rhodobacterales</taxon>
        <taxon>Paracoccaceae</taxon>
        <taxon>Tritonibacter</taxon>
    </lineage>
</organism>
<evidence type="ECO:0000313" key="2">
    <source>
        <dbReference type="Proteomes" id="UP000052022"/>
    </source>
</evidence>
<proteinExistence type="predicted"/>
<dbReference type="STRING" id="928856.SAMN04488049_11641"/>
<evidence type="ECO:0000313" key="1">
    <source>
        <dbReference type="EMBL" id="CUH80824.1"/>
    </source>
</evidence>
<name>A0A0P1GGQ6_9RHOB</name>
<dbReference type="AlphaFoldDB" id="A0A0P1GGQ6"/>
<dbReference type="EMBL" id="CYSD01000040">
    <property type="protein sequence ID" value="CUH80824.1"/>
    <property type="molecule type" value="Genomic_DNA"/>
</dbReference>
<accession>A0A0P1GGQ6</accession>
<protein>
    <submittedName>
        <fullName evidence="1">Uncharacterized protein</fullName>
    </submittedName>
</protein>
<gene>
    <name evidence="1" type="ORF">TRM7557_03092</name>
</gene>
<reference evidence="1 2" key="1">
    <citation type="submission" date="2015-09" db="EMBL/GenBank/DDBJ databases">
        <authorList>
            <consortium name="Swine Surveillance"/>
        </authorList>
    </citation>
    <scope>NUCLEOTIDE SEQUENCE [LARGE SCALE GENOMIC DNA]</scope>
    <source>
        <strain evidence="1 2">CECT 7557</strain>
    </source>
</reference>
<dbReference type="Proteomes" id="UP000052022">
    <property type="component" value="Unassembled WGS sequence"/>
</dbReference>
<keyword evidence="2" id="KW-1185">Reference proteome</keyword>